<evidence type="ECO:0000313" key="2">
    <source>
        <dbReference type="EMBL" id="MBP2186109.1"/>
    </source>
</evidence>
<keyword evidence="1" id="KW-0812">Transmembrane</keyword>
<feature type="transmembrane region" description="Helical" evidence="1">
    <location>
        <begin position="33"/>
        <end position="55"/>
    </location>
</feature>
<reference evidence="2 3" key="1">
    <citation type="submission" date="2021-03" db="EMBL/GenBank/DDBJ databases">
        <title>Sequencing the genomes of 1000 actinobacteria strains.</title>
        <authorList>
            <person name="Klenk H.-P."/>
        </authorList>
    </citation>
    <scope>NUCLEOTIDE SEQUENCE [LARGE SCALE GENOMIC DNA]</scope>
    <source>
        <strain evidence="2 3">DSM 45510</strain>
    </source>
</reference>
<protein>
    <recommendedName>
        <fullName evidence="4">Transmembrane protein</fullName>
    </recommendedName>
</protein>
<proteinExistence type="predicted"/>
<dbReference type="Proteomes" id="UP000741013">
    <property type="component" value="Unassembled WGS sequence"/>
</dbReference>
<feature type="transmembrane region" description="Helical" evidence="1">
    <location>
        <begin position="75"/>
        <end position="93"/>
    </location>
</feature>
<accession>A0ABS4Q351</accession>
<keyword evidence="3" id="KW-1185">Reference proteome</keyword>
<evidence type="ECO:0008006" key="4">
    <source>
        <dbReference type="Google" id="ProtNLM"/>
    </source>
</evidence>
<gene>
    <name evidence="2" type="ORF">JOM49_007635</name>
</gene>
<feature type="transmembrane region" description="Helical" evidence="1">
    <location>
        <begin position="131"/>
        <end position="153"/>
    </location>
</feature>
<keyword evidence="1" id="KW-0472">Membrane</keyword>
<feature type="transmembrane region" description="Helical" evidence="1">
    <location>
        <begin position="98"/>
        <end position="119"/>
    </location>
</feature>
<comment type="caution">
    <text evidence="2">The sequence shown here is derived from an EMBL/GenBank/DDBJ whole genome shotgun (WGS) entry which is preliminary data.</text>
</comment>
<name>A0ABS4Q351_9PSEU</name>
<dbReference type="EMBL" id="JAGGMS010000001">
    <property type="protein sequence ID" value="MBP2186109.1"/>
    <property type="molecule type" value="Genomic_DNA"/>
</dbReference>
<sequence length="160" mass="16768">MSTPDSADSVNSVDELGADVDQVVRRASRTIDLGHRGLVVSIGVFVLIVGMLLPWAGEHVGWEVLGGQAGAIPQLFAVTSAGFGVLGSMLVLITRRWWITWGCAIGGWFASVDGMLAIWSQQSSQASGAVGGGPGFGLILAVIATVVIAFQWMRAAWSRS</sequence>
<evidence type="ECO:0000313" key="3">
    <source>
        <dbReference type="Proteomes" id="UP000741013"/>
    </source>
</evidence>
<evidence type="ECO:0000256" key="1">
    <source>
        <dbReference type="SAM" id="Phobius"/>
    </source>
</evidence>
<organism evidence="2 3">
    <name type="scientific">Amycolatopsis magusensis</name>
    <dbReference type="NCBI Taxonomy" id="882444"/>
    <lineage>
        <taxon>Bacteria</taxon>
        <taxon>Bacillati</taxon>
        <taxon>Actinomycetota</taxon>
        <taxon>Actinomycetes</taxon>
        <taxon>Pseudonocardiales</taxon>
        <taxon>Pseudonocardiaceae</taxon>
        <taxon>Amycolatopsis</taxon>
    </lineage>
</organism>
<dbReference type="RefSeq" id="WP_209668971.1">
    <property type="nucleotide sequence ID" value="NZ_JAGGMS010000001.1"/>
</dbReference>
<keyword evidence="1" id="KW-1133">Transmembrane helix</keyword>